<name>A0A4Q7E0S4_9CYAN</name>
<keyword evidence="3" id="KW-1185">Reference proteome</keyword>
<dbReference type="AlphaFoldDB" id="A0A4Q7E0S4"/>
<dbReference type="RefSeq" id="WP_130199563.1">
    <property type="nucleotide sequence ID" value="NZ_QVFV01000010.1"/>
</dbReference>
<keyword evidence="1" id="KW-0732">Signal</keyword>
<proteinExistence type="predicted"/>
<evidence type="ECO:0000313" key="3">
    <source>
        <dbReference type="Proteomes" id="UP000292459"/>
    </source>
</evidence>
<accession>A0A4Q7E0S4</accession>
<dbReference type="EMBL" id="QVFV01000010">
    <property type="protein sequence ID" value="RZM75059.1"/>
    <property type="molecule type" value="Genomic_DNA"/>
</dbReference>
<feature type="chain" id="PRO_5020444834" evidence="1">
    <location>
        <begin position="28"/>
        <end position="118"/>
    </location>
</feature>
<gene>
    <name evidence="2" type="ORF">DYY88_22375</name>
</gene>
<organism evidence="2 3">
    <name type="scientific">Leptolyngbya iicbica LK</name>
    <dbReference type="NCBI Taxonomy" id="2294035"/>
    <lineage>
        <taxon>Bacteria</taxon>
        <taxon>Bacillati</taxon>
        <taxon>Cyanobacteriota</taxon>
        <taxon>Cyanophyceae</taxon>
        <taxon>Leptolyngbyales</taxon>
        <taxon>Leptolyngbyaceae</taxon>
        <taxon>Leptolyngbya group</taxon>
        <taxon>Leptolyngbya</taxon>
        <taxon>Leptolyngbya iicbica</taxon>
    </lineage>
</organism>
<reference evidence="2 3" key="1">
    <citation type="submission" date="2018-11" db="EMBL/GenBank/DDBJ databases">
        <title>Whole genome sequencing of an environmental sample.</title>
        <authorList>
            <person name="Sarangi A.N."/>
            <person name="Singh D."/>
            <person name="Tripathy S."/>
        </authorList>
    </citation>
    <scope>NUCLEOTIDE SEQUENCE [LARGE SCALE GENOMIC DNA]</scope>
    <source>
        <strain evidence="2 3">Lakshadweep</strain>
    </source>
</reference>
<evidence type="ECO:0000313" key="2">
    <source>
        <dbReference type="EMBL" id="RZM75059.1"/>
    </source>
</evidence>
<sequence length="118" mass="12330">MRTLSKIQLLVAATCVATLSMTLSAQADDSLEKTNVANSLLPLEGRSVAAQTDETLLDSVANRINNPETTQDSSETTEVLGEGLIDDLVNENGDIDLPLGLTVFDAMGTTSIGVGSSF</sequence>
<dbReference type="Proteomes" id="UP000292459">
    <property type="component" value="Unassembled WGS sequence"/>
</dbReference>
<feature type="signal peptide" evidence="1">
    <location>
        <begin position="1"/>
        <end position="27"/>
    </location>
</feature>
<protein>
    <submittedName>
        <fullName evidence="2">Uncharacterized protein</fullName>
    </submittedName>
</protein>
<dbReference type="OrthoDB" id="582712at2"/>
<comment type="caution">
    <text evidence="2">The sequence shown here is derived from an EMBL/GenBank/DDBJ whole genome shotgun (WGS) entry which is preliminary data.</text>
</comment>
<evidence type="ECO:0000256" key="1">
    <source>
        <dbReference type="SAM" id="SignalP"/>
    </source>
</evidence>